<dbReference type="PANTHER" id="PTHR39474">
    <property type="entry name" value="UNNAMED PRODUCT"/>
    <property type="match status" value="1"/>
</dbReference>
<gene>
    <name evidence="1" type="ORF">MELLADRAFT_31815</name>
</gene>
<evidence type="ECO:0000313" key="2">
    <source>
        <dbReference type="Proteomes" id="UP000001072"/>
    </source>
</evidence>
<evidence type="ECO:0000313" key="1">
    <source>
        <dbReference type="EMBL" id="EGG01733.1"/>
    </source>
</evidence>
<name>F4S0X4_MELLP</name>
<accession>F4S0X4</accession>
<dbReference type="EMBL" id="GL883136">
    <property type="protein sequence ID" value="EGG01733.1"/>
    <property type="molecule type" value="Genomic_DNA"/>
</dbReference>
<evidence type="ECO:0008006" key="3">
    <source>
        <dbReference type="Google" id="ProtNLM"/>
    </source>
</evidence>
<feature type="non-terminal residue" evidence="1">
    <location>
        <position position="1"/>
    </location>
</feature>
<dbReference type="GeneID" id="18927160"/>
<dbReference type="PANTHER" id="PTHR39474:SF1">
    <property type="entry name" value="FUNGAL SPECIFIC TRANSCRIPTION FACTOR"/>
    <property type="match status" value="1"/>
</dbReference>
<dbReference type="RefSeq" id="XP_007415078.1">
    <property type="nucleotide sequence ID" value="XM_007415016.1"/>
</dbReference>
<proteinExistence type="predicted"/>
<dbReference type="InParanoid" id="F4S0X4"/>
<dbReference type="OrthoDB" id="4590138at2759"/>
<dbReference type="HOGENOM" id="CLU_2999132_0_0_1"/>
<protein>
    <recommendedName>
        <fullName evidence="3">CN hydrolase domain-containing protein</fullName>
    </recommendedName>
</protein>
<sequence length="56" mass="6411">SAVAFDHLGPMVINTDGSISRISNWDQLSDIEKTRTSRLVIQRNAQRLTRLREKES</sequence>
<dbReference type="VEuPathDB" id="FungiDB:MELLADRAFT_31815"/>
<keyword evidence="2" id="KW-1185">Reference proteome</keyword>
<organism evidence="2">
    <name type="scientific">Melampsora larici-populina (strain 98AG31 / pathotype 3-4-7)</name>
    <name type="common">Poplar leaf rust fungus</name>
    <dbReference type="NCBI Taxonomy" id="747676"/>
    <lineage>
        <taxon>Eukaryota</taxon>
        <taxon>Fungi</taxon>
        <taxon>Dikarya</taxon>
        <taxon>Basidiomycota</taxon>
        <taxon>Pucciniomycotina</taxon>
        <taxon>Pucciniomycetes</taxon>
        <taxon>Pucciniales</taxon>
        <taxon>Melampsoraceae</taxon>
        <taxon>Melampsora</taxon>
    </lineage>
</organism>
<dbReference type="STRING" id="747676.F4S0X4"/>
<dbReference type="Proteomes" id="UP000001072">
    <property type="component" value="Unassembled WGS sequence"/>
</dbReference>
<reference evidence="2" key="1">
    <citation type="journal article" date="2011" name="Proc. Natl. Acad. Sci. U.S.A.">
        <title>Obligate biotrophy features unraveled by the genomic analysis of rust fungi.</title>
        <authorList>
            <person name="Duplessis S."/>
            <person name="Cuomo C.A."/>
            <person name="Lin Y.-C."/>
            <person name="Aerts A."/>
            <person name="Tisserant E."/>
            <person name="Veneault-Fourrey C."/>
            <person name="Joly D.L."/>
            <person name="Hacquard S."/>
            <person name="Amselem J."/>
            <person name="Cantarel B.L."/>
            <person name="Chiu R."/>
            <person name="Coutinho P.M."/>
            <person name="Feau N."/>
            <person name="Field M."/>
            <person name="Frey P."/>
            <person name="Gelhaye E."/>
            <person name="Goldberg J."/>
            <person name="Grabherr M.G."/>
            <person name="Kodira C.D."/>
            <person name="Kohler A."/>
            <person name="Kuees U."/>
            <person name="Lindquist E.A."/>
            <person name="Lucas S.M."/>
            <person name="Mago R."/>
            <person name="Mauceli E."/>
            <person name="Morin E."/>
            <person name="Murat C."/>
            <person name="Pangilinan J.L."/>
            <person name="Park R."/>
            <person name="Pearson M."/>
            <person name="Quesneville H."/>
            <person name="Rouhier N."/>
            <person name="Sakthikumar S."/>
            <person name="Salamov A.A."/>
            <person name="Schmutz J."/>
            <person name="Selles B."/>
            <person name="Shapiro H."/>
            <person name="Tanguay P."/>
            <person name="Tuskan G.A."/>
            <person name="Henrissat B."/>
            <person name="Van de Peer Y."/>
            <person name="Rouze P."/>
            <person name="Ellis J.G."/>
            <person name="Dodds P.N."/>
            <person name="Schein J.E."/>
            <person name="Zhong S."/>
            <person name="Hamelin R.C."/>
            <person name="Grigoriev I.V."/>
            <person name="Szabo L.J."/>
            <person name="Martin F."/>
        </authorList>
    </citation>
    <scope>NUCLEOTIDE SEQUENCE [LARGE SCALE GENOMIC DNA]</scope>
    <source>
        <strain evidence="2">98AG31 / pathotype 3-4-7</strain>
    </source>
</reference>
<dbReference type="AlphaFoldDB" id="F4S0X4"/>
<dbReference type="KEGG" id="mlr:MELLADRAFT_31815"/>
<feature type="non-terminal residue" evidence="1">
    <location>
        <position position="56"/>
    </location>
</feature>